<evidence type="ECO:0000313" key="4">
    <source>
        <dbReference type="Proteomes" id="UP000296201"/>
    </source>
</evidence>
<dbReference type="PROSITE" id="PS50164">
    <property type="entry name" value="GIY_YIG"/>
    <property type="match status" value="1"/>
</dbReference>
<dbReference type="CDD" id="cd10448">
    <property type="entry name" value="GIY-YIG_unchar_3"/>
    <property type="match status" value="1"/>
</dbReference>
<proteinExistence type="inferred from homology"/>
<dbReference type="InterPro" id="IPR050190">
    <property type="entry name" value="UPF0213_domain"/>
</dbReference>
<dbReference type="PANTHER" id="PTHR34477">
    <property type="entry name" value="UPF0213 PROTEIN YHBQ"/>
    <property type="match status" value="1"/>
</dbReference>
<accession>A0A4P7P0T9</accession>
<dbReference type="Gene3D" id="3.40.1440.10">
    <property type="entry name" value="GIY-YIG endonuclease"/>
    <property type="match status" value="1"/>
</dbReference>
<dbReference type="SMART" id="SM00465">
    <property type="entry name" value="GIYc"/>
    <property type="match status" value="1"/>
</dbReference>
<dbReference type="AlphaFoldDB" id="A0A4P7P0T9"/>
<name>A0A4P7P0T9_9GAMM</name>
<dbReference type="OrthoDB" id="9807770at2"/>
<reference evidence="3 4" key="1">
    <citation type="submission" date="2018-08" db="EMBL/GenBank/DDBJ databases">
        <title>Horizontal acquisition of hydrogen conversion ability and other habitat adaptations in Hydrogenovibrio crunogenus strains.</title>
        <authorList>
            <person name="Gonnella G."/>
            <person name="Adam N."/>
            <person name="Perner M."/>
        </authorList>
    </citation>
    <scope>NUCLEOTIDE SEQUENCE [LARGE SCALE GENOMIC DNA]</scope>
    <source>
        <strain evidence="3 4">SP-41</strain>
    </source>
</reference>
<protein>
    <submittedName>
        <fullName evidence="3">Nuclease</fullName>
    </submittedName>
</protein>
<dbReference type="SUPFAM" id="SSF82771">
    <property type="entry name" value="GIY-YIG endonuclease"/>
    <property type="match status" value="1"/>
</dbReference>
<comment type="similarity">
    <text evidence="1">Belongs to the UPF0213 family.</text>
</comment>
<evidence type="ECO:0000256" key="1">
    <source>
        <dbReference type="ARBA" id="ARBA00007435"/>
    </source>
</evidence>
<feature type="domain" description="GIY-YIG" evidence="2">
    <location>
        <begin position="2"/>
        <end position="78"/>
    </location>
</feature>
<keyword evidence="4" id="KW-1185">Reference proteome</keyword>
<dbReference type="InterPro" id="IPR000305">
    <property type="entry name" value="GIY-YIG_endonuc"/>
</dbReference>
<dbReference type="RefSeq" id="WP_135796294.1">
    <property type="nucleotide sequence ID" value="NZ_CP032096.1"/>
</dbReference>
<organism evidence="3 4">
    <name type="scientific">Hydrogenovibrio crunogenus</name>
    <dbReference type="NCBI Taxonomy" id="39765"/>
    <lineage>
        <taxon>Bacteria</taxon>
        <taxon>Pseudomonadati</taxon>
        <taxon>Pseudomonadota</taxon>
        <taxon>Gammaproteobacteria</taxon>
        <taxon>Thiotrichales</taxon>
        <taxon>Piscirickettsiaceae</taxon>
        <taxon>Hydrogenovibrio</taxon>
    </lineage>
</organism>
<evidence type="ECO:0000259" key="2">
    <source>
        <dbReference type="PROSITE" id="PS50164"/>
    </source>
</evidence>
<evidence type="ECO:0000313" key="3">
    <source>
        <dbReference type="EMBL" id="QBZ83697.1"/>
    </source>
</evidence>
<dbReference type="Proteomes" id="UP000296201">
    <property type="component" value="Chromosome"/>
</dbReference>
<sequence>MKQPAVYILTNQSNKVLYVGVTSNLSQRVYQHKNHLIEGFTKKYNVDKLVYFEIHQEMVSAIAREKQLKNWRREWKDDLISGINSNWQDLWNDII</sequence>
<dbReference type="Pfam" id="PF01541">
    <property type="entry name" value="GIY-YIG"/>
    <property type="match status" value="1"/>
</dbReference>
<gene>
    <name evidence="3" type="ORF">GHNINEIG_01758</name>
</gene>
<dbReference type="InterPro" id="IPR035901">
    <property type="entry name" value="GIY-YIG_endonuc_sf"/>
</dbReference>
<dbReference type="EMBL" id="CP032096">
    <property type="protein sequence ID" value="QBZ83697.1"/>
    <property type="molecule type" value="Genomic_DNA"/>
</dbReference>
<dbReference type="PANTHER" id="PTHR34477:SF5">
    <property type="entry name" value="BSL5627 PROTEIN"/>
    <property type="match status" value="1"/>
</dbReference>